<accession>A0ABT7FJL1</accession>
<evidence type="ECO:0000313" key="1">
    <source>
        <dbReference type="EMBL" id="MDK3075170.1"/>
    </source>
</evidence>
<protein>
    <submittedName>
        <fullName evidence="1">Uncharacterized protein</fullName>
    </submittedName>
</protein>
<reference evidence="1 2" key="1">
    <citation type="submission" date="2023-05" db="EMBL/GenBank/DDBJ databases">
        <title>Sedimentitalea sp. nov. JM2-8.</title>
        <authorList>
            <person name="Huang J."/>
        </authorList>
    </citation>
    <scope>NUCLEOTIDE SEQUENCE [LARGE SCALE GENOMIC DNA]</scope>
    <source>
        <strain evidence="1 2">JM2-8</strain>
    </source>
</reference>
<sequence length="149" mass="15920">MVGVRDKGYDSAALTGVTGYSPLEQQVAHRTAALHGFMDDDGSITGEGHKWLNSNLSLRGDSGMLSVGGDKDAIMFAEIYAGRDAATKTSFEVLQAILPETTFAAMCEIVGEGHGHEAFERKHQIPQRSAKLLVAEGATICNRVLRAVT</sequence>
<dbReference type="EMBL" id="JASNJE010000031">
    <property type="protein sequence ID" value="MDK3075170.1"/>
    <property type="molecule type" value="Genomic_DNA"/>
</dbReference>
<gene>
    <name evidence="1" type="ORF">QO034_18945</name>
</gene>
<name>A0ABT7FJL1_9RHOB</name>
<proteinExistence type="predicted"/>
<keyword evidence="2" id="KW-1185">Reference proteome</keyword>
<organism evidence="1 2">
    <name type="scientific">Sedimentitalea xiamensis</name>
    <dbReference type="NCBI Taxonomy" id="3050037"/>
    <lineage>
        <taxon>Bacteria</taxon>
        <taxon>Pseudomonadati</taxon>
        <taxon>Pseudomonadota</taxon>
        <taxon>Alphaproteobacteria</taxon>
        <taxon>Rhodobacterales</taxon>
        <taxon>Paracoccaceae</taxon>
        <taxon>Sedimentitalea</taxon>
    </lineage>
</organism>
<evidence type="ECO:0000313" key="2">
    <source>
        <dbReference type="Proteomes" id="UP001227126"/>
    </source>
</evidence>
<dbReference type="Proteomes" id="UP001227126">
    <property type="component" value="Unassembled WGS sequence"/>
</dbReference>
<comment type="caution">
    <text evidence="1">The sequence shown here is derived from an EMBL/GenBank/DDBJ whole genome shotgun (WGS) entry which is preliminary data.</text>
</comment>